<dbReference type="RefSeq" id="XP_021338065.1">
    <property type="nucleotide sequence ID" value="XM_021483103.1"/>
</dbReference>
<evidence type="ECO:0000256" key="5">
    <source>
        <dbReference type="ARBA" id="ARBA00023157"/>
    </source>
</evidence>
<dbReference type="Proteomes" id="UP000002899">
    <property type="component" value="Chromosome II"/>
</dbReference>
<dbReference type="InterPro" id="IPR011899">
    <property type="entry name" value="Glutaredoxin_euk/vir"/>
</dbReference>
<organism evidence="9 10">
    <name type="scientific">Babesia microti (strain RI)</name>
    <dbReference type="NCBI Taxonomy" id="1133968"/>
    <lineage>
        <taxon>Eukaryota</taxon>
        <taxon>Sar</taxon>
        <taxon>Alveolata</taxon>
        <taxon>Apicomplexa</taxon>
        <taxon>Aconoidasida</taxon>
        <taxon>Piroplasmida</taxon>
        <taxon>Babesiidae</taxon>
        <taxon>Babesia</taxon>
    </lineage>
</organism>
<evidence type="ECO:0000256" key="7">
    <source>
        <dbReference type="SAM" id="SignalP"/>
    </source>
</evidence>
<dbReference type="Gene3D" id="3.40.30.10">
    <property type="entry name" value="Glutaredoxin"/>
    <property type="match status" value="1"/>
</dbReference>
<dbReference type="PRINTS" id="PR00160">
    <property type="entry name" value="GLUTAREDOXIN"/>
</dbReference>
<keyword evidence="3" id="KW-0813">Transport</keyword>
<reference evidence="9 10" key="2">
    <citation type="journal article" date="2013" name="PLoS ONE">
        <title>Whole genome mapping and re-organization of the nuclear and mitochondrial genomes of Babesia microti isolates.</title>
        <authorList>
            <person name="Cornillot E."/>
            <person name="Dassouli A."/>
            <person name="Garg A."/>
            <person name="Pachikara N."/>
            <person name="Randazzo S."/>
            <person name="Depoix D."/>
            <person name="Carcy B."/>
            <person name="Delbecq S."/>
            <person name="Frutos R."/>
            <person name="Silva J.C."/>
            <person name="Sutton R."/>
            <person name="Krause P.J."/>
            <person name="Mamoun C.B."/>
        </authorList>
    </citation>
    <scope>NUCLEOTIDE SEQUENCE [LARGE SCALE GENOMIC DNA]</scope>
    <source>
        <strain evidence="9 10">RI</strain>
    </source>
</reference>
<dbReference type="InterPro" id="IPR036249">
    <property type="entry name" value="Thioredoxin-like_sf"/>
</dbReference>
<dbReference type="EMBL" id="FO082872">
    <property type="protein sequence ID" value="SJK85852.1"/>
    <property type="molecule type" value="Genomic_DNA"/>
</dbReference>
<dbReference type="Pfam" id="PF00462">
    <property type="entry name" value="Glutaredoxin"/>
    <property type="match status" value="1"/>
</dbReference>
<accession>A0A1R4AA13</accession>
<dbReference type="PANTHER" id="PTHR46185">
    <property type="entry name" value="GLUTAREDOXIN-1"/>
    <property type="match status" value="1"/>
</dbReference>
<proteinExistence type="inferred from homology"/>
<keyword evidence="4" id="KW-0249">Electron transport</keyword>
<dbReference type="KEGG" id="bmic:BMR1_02g00935"/>
<dbReference type="OrthoDB" id="44061at2759"/>
<evidence type="ECO:0000313" key="9">
    <source>
        <dbReference type="EMBL" id="SJK85852.1"/>
    </source>
</evidence>
<comment type="similarity">
    <text evidence="1">Belongs to the glutaredoxin family.</text>
</comment>
<keyword evidence="6" id="KW-0676">Redox-active center</keyword>
<dbReference type="PROSITE" id="PS51354">
    <property type="entry name" value="GLUTAREDOXIN_2"/>
    <property type="match status" value="1"/>
</dbReference>
<dbReference type="AlphaFoldDB" id="A0A1R4AA13"/>
<dbReference type="InterPro" id="IPR011767">
    <property type="entry name" value="GLR_AS"/>
</dbReference>
<dbReference type="InterPro" id="IPR014025">
    <property type="entry name" value="Glutaredoxin_subgr"/>
</dbReference>
<protein>
    <recommendedName>
        <fullName evidence="2">Glutaredoxin-1</fullName>
    </recommendedName>
</protein>
<keyword evidence="7" id="KW-0732">Signal</keyword>
<feature type="domain" description="Glutaredoxin" evidence="8">
    <location>
        <begin position="65"/>
        <end position="127"/>
    </location>
</feature>
<keyword evidence="10" id="KW-1185">Reference proteome</keyword>
<evidence type="ECO:0000256" key="3">
    <source>
        <dbReference type="ARBA" id="ARBA00022448"/>
    </source>
</evidence>
<dbReference type="GO" id="GO:0005739">
    <property type="term" value="C:mitochondrion"/>
    <property type="evidence" value="ECO:0007669"/>
    <property type="project" value="TreeGrafter"/>
</dbReference>
<evidence type="ECO:0000256" key="1">
    <source>
        <dbReference type="ARBA" id="ARBA00007787"/>
    </source>
</evidence>
<dbReference type="PANTHER" id="PTHR46185:SF1">
    <property type="entry name" value="GLUTAREDOXIN-1"/>
    <property type="match status" value="1"/>
</dbReference>
<reference evidence="9 10" key="3">
    <citation type="journal article" date="2016" name="Sci. Rep.">
        <title>Genome-wide diversity and gene expression profiling of Babesia microti isolates identify polymorphic genes that mediate host-pathogen interactions.</title>
        <authorList>
            <person name="Silva J.C."/>
            <person name="Cornillot E."/>
            <person name="McCracken C."/>
            <person name="Usmani-Brown S."/>
            <person name="Dwivedi A."/>
            <person name="Ifeonu O.O."/>
            <person name="Crabtree J."/>
            <person name="Gotia H.T."/>
            <person name="Virji A.Z."/>
            <person name="Reynes C."/>
            <person name="Colinge J."/>
            <person name="Kumar V."/>
            <person name="Lawres L."/>
            <person name="Pazzi J.E."/>
            <person name="Pablo J.V."/>
            <person name="Hung C."/>
            <person name="Brancato J."/>
            <person name="Kumari P."/>
            <person name="Orvis J."/>
            <person name="Tretina K."/>
            <person name="Chibucos M."/>
            <person name="Ott S."/>
            <person name="Sadzewicz L."/>
            <person name="Sengamalay N."/>
            <person name="Shetty A.C."/>
            <person name="Su Q."/>
            <person name="Tallon L."/>
            <person name="Fraser C.M."/>
            <person name="Frutos R."/>
            <person name="Molina D.M."/>
            <person name="Krause P.J."/>
            <person name="Ben Mamoun C."/>
        </authorList>
    </citation>
    <scope>NUCLEOTIDE SEQUENCE [LARGE SCALE GENOMIC DNA]</scope>
    <source>
        <strain evidence="9 10">RI</strain>
    </source>
</reference>
<dbReference type="CDD" id="cd03419">
    <property type="entry name" value="GRX_GRXh_1_2_like"/>
    <property type="match status" value="1"/>
</dbReference>
<feature type="signal peptide" evidence="7">
    <location>
        <begin position="1"/>
        <end position="20"/>
    </location>
</feature>
<evidence type="ECO:0000256" key="6">
    <source>
        <dbReference type="ARBA" id="ARBA00023284"/>
    </source>
</evidence>
<evidence type="ECO:0000256" key="2">
    <source>
        <dbReference type="ARBA" id="ARBA00013662"/>
    </source>
</evidence>
<gene>
    <name evidence="9" type="ORF">BMR1_02g00935</name>
</gene>
<keyword evidence="5" id="KW-1015">Disulfide bond</keyword>
<dbReference type="PROSITE" id="PS00195">
    <property type="entry name" value="GLUTAREDOXIN_1"/>
    <property type="match status" value="1"/>
</dbReference>
<dbReference type="NCBIfam" id="TIGR02180">
    <property type="entry name" value="GRX_euk"/>
    <property type="match status" value="1"/>
</dbReference>
<dbReference type="GO" id="GO:0015038">
    <property type="term" value="F:glutathione disulfide oxidoreductase activity"/>
    <property type="evidence" value="ECO:0007669"/>
    <property type="project" value="TreeGrafter"/>
</dbReference>
<dbReference type="InterPro" id="IPR047185">
    <property type="entry name" value="GLRX1"/>
</dbReference>
<sequence length="153" mass="17288">MRTFELYLLLISTFFAFSLSTNKNQNNIPSFTYTTHTNNQPTNRPLMAEFNSKEFVDQLVNGHKITVFSKSACPYCKRAIETLKSYNPKDMHVEQIESNPHMSSIQDYLGTITGARTVPRIFIAGQFYGDCSMTVSNHNSGFLRKTLESAGAL</sequence>
<dbReference type="GeneID" id="24423975"/>
<dbReference type="SUPFAM" id="SSF52833">
    <property type="entry name" value="Thioredoxin-like"/>
    <property type="match status" value="1"/>
</dbReference>
<dbReference type="InterPro" id="IPR002109">
    <property type="entry name" value="Glutaredoxin"/>
</dbReference>
<feature type="chain" id="PRO_5012503743" description="Glutaredoxin-1" evidence="7">
    <location>
        <begin position="21"/>
        <end position="153"/>
    </location>
</feature>
<evidence type="ECO:0000256" key="4">
    <source>
        <dbReference type="ARBA" id="ARBA00022982"/>
    </source>
</evidence>
<dbReference type="VEuPathDB" id="PiroplasmaDB:BMR1_02g00935"/>
<evidence type="ECO:0000259" key="8">
    <source>
        <dbReference type="Pfam" id="PF00462"/>
    </source>
</evidence>
<reference evidence="9 10" key="1">
    <citation type="journal article" date="2012" name="Nucleic Acids Res.">
        <title>Sequencing of the smallest Apicomplexan genome from the human pathogen Babesia microti.</title>
        <authorList>
            <person name="Cornillot E."/>
            <person name="Hadj-Kaddour K."/>
            <person name="Dassouli A."/>
            <person name="Noel B."/>
            <person name="Ranwez V."/>
            <person name="Vacherie B."/>
            <person name="Augagneur Y."/>
            <person name="Bres V."/>
            <person name="Duclos A."/>
            <person name="Randazzo S."/>
            <person name="Carcy B."/>
            <person name="Debierre-Grockiego F."/>
            <person name="Delbecq S."/>
            <person name="Moubri-Menage K."/>
            <person name="Shams-Eldin H."/>
            <person name="Usmani-Brown S."/>
            <person name="Bringaud F."/>
            <person name="Wincker P."/>
            <person name="Vivares C.P."/>
            <person name="Schwarz R.T."/>
            <person name="Schetters T.P."/>
            <person name="Krause P.J."/>
            <person name="Gorenflot A."/>
            <person name="Berry V."/>
            <person name="Barbe V."/>
            <person name="Ben Mamoun C."/>
        </authorList>
    </citation>
    <scope>NUCLEOTIDE SEQUENCE [LARGE SCALE GENOMIC DNA]</scope>
    <source>
        <strain evidence="9 10">RI</strain>
    </source>
</reference>
<name>A0A1R4AA13_BABMR</name>
<evidence type="ECO:0000313" key="10">
    <source>
        <dbReference type="Proteomes" id="UP000002899"/>
    </source>
</evidence>